<dbReference type="GO" id="GO:0003998">
    <property type="term" value="F:acylphosphatase activity"/>
    <property type="evidence" value="ECO:0007669"/>
    <property type="project" value="UniProtKB-EC"/>
</dbReference>
<dbReference type="GO" id="GO:0003725">
    <property type="term" value="F:double-stranded RNA binding"/>
    <property type="evidence" value="ECO:0007669"/>
    <property type="project" value="InterPro"/>
</dbReference>
<dbReference type="Gene3D" id="3.30.420.360">
    <property type="match status" value="1"/>
</dbReference>
<dbReference type="EC" id="6.2.-.-" evidence="8"/>
<dbReference type="InterPro" id="IPR036046">
    <property type="entry name" value="Acylphosphatase-like_dom_sf"/>
</dbReference>
<evidence type="ECO:0000313" key="12">
    <source>
        <dbReference type="EMBL" id="QID16864.1"/>
    </source>
</evidence>
<feature type="domain" description="YrdC-like" evidence="11">
    <location>
        <begin position="200"/>
        <end position="400"/>
    </location>
</feature>
<dbReference type="InterPro" id="IPR017945">
    <property type="entry name" value="DHBP_synth_RibB-like_a/b_dom"/>
</dbReference>
<dbReference type="Gene3D" id="3.90.870.50">
    <property type="match status" value="1"/>
</dbReference>
<comment type="catalytic activity">
    <reaction evidence="9">
        <text>an acyl phosphate + H2O = a carboxylate + phosphate + H(+)</text>
        <dbReference type="Rhea" id="RHEA:14965"/>
        <dbReference type="ChEBI" id="CHEBI:15377"/>
        <dbReference type="ChEBI" id="CHEBI:15378"/>
        <dbReference type="ChEBI" id="CHEBI:29067"/>
        <dbReference type="ChEBI" id="CHEBI:43474"/>
        <dbReference type="ChEBI" id="CHEBI:59918"/>
        <dbReference type="EC" id="3.6.1.7"/>
    </reaction>
</comment>
<dbReference type="Proteomes" id="UP000501991">
    <property type="component" value="Chromosome"/>
</dbReference>
<dbReference type="PANTHER" id="PTHR42959">
    <property type="entry name" value="CARBAMOYLTRANSFERASE"/>
    <property type="match status" value="1"/>
</dbReference>
<dbReference type="Pfam" id="PF17788">
    <property type="entry name" value="HypF_C"/>
    <property type="match status" value="1"/>
</dbReference>
<dbReference type="InterPro" id="IPR041440">
    <property type="entry name" value="HypF_C"/>
</dbReference>
<dbReference type="PROSITE" id="PS51160">
    <property type="entry name" value="ACYLPHOSPHATASE_3"/>
    <property type="match status" value="1"/>
</dbReference>
<dbReference type="PANTHER" id="PTHR42959:SF1">
    <property type="entry name" value="CARBAMOYLTRANSFERASE HYPF"/>
    <property type="match status" value="1"/>
</dbReference>
<evidence type="ECO:0000256" key="7">
    <source>
        <dbReference type="ARBA" id="ARBA00048220"/>
    </source>
</evidence>
<dbReference type="InterPro" id="IPR055128">
    <property type="entry name" value="HypF_C_2"/>
</dbReference>
<keyword evidence="12" id="KW-0808">Transferase</keyword>
<dbReference type="AlphaFoldDB" id="A0A6C1B3T6"/>
<dbReference type="InterPro" id="IPR004421">
    <property type="entry name" value="Carbamoyltransferase_HypF"/>
</dbReference>
<dbReference type="GO" id="GO:0016874">
    <property type="term" value="F:ligase activity"/>
    <property type="evidence" value="ECO:0007669"/>
    <property type="project" value="UniProtKB-UniRule"/>
</dbReference>
<gene>
    <name evidence="12" type="primary">hypF</name>
    <name evidence="12" type="ORF">G3580_03970</name>
</gene>
<sequence length="766" mass="82642">MLERRRVRVSGVVQGVGFRPFVYRLAQELDLAGWVRNDAHGVEMEVQGLPGNISALLVRMVKEAPRLARVDQVDTSGRAPDLEDRGFTIRPSRGGAVTTAIGVDTAVCPDCLAELFDPTDRRWRYPFINCTQCGPRYTITHSLPYDRANTSMARFVQCEACQDEYDAPTHRRFHAEPNACPVCGPALSYYRIDGVRVATRDPVADALLAILSGQVVAIKGLGGFNLVCDARNPEAVERLRARKARGGKPFAVMVLNGASARRYARLDADEAALLDGPERPIVLLEKRPEADLDLWGVAPELDRIGLMLPNTPLHYLLFHDEAGRPDGRGWLDAEQPLALVVTSANPGGEPLVIDNEAAMRRLQGLADFVLTHDRDILVRADDSVMRVVDRAPMSIRRGRGYTPQAIRIGRKGPPVLATGGYLKNAICLTRGDEAFLSQHVGDLDNAASCVAMDEAIAHLSKVLACTPEWIACDRHPDFHATRVAHALAQERGLPLVEVQHHHAHIAAVLAEHGLTEPALGLALDGVGLGDDGTAWGGELLHVDGARCERLGHLRPLRLPGGDRAAREPWRMAASALFALGQADRIAERFGHLKGADRLAGMLERGTRCPPTSSMGRWFDAAAGLLGVCEVMQYEGEAAMRLEALAAGYGPVLPRYGSWSVDQDRVLDLGGLLAGLVDETVPARGAAVFHTTLIAALEQWVADAARATGVRTVALGGGCFLNALVTEGLTRRLGTRGLTVLRAGRAPTHDGGLALGQAWVAIAHAME</sequence>
<comment type="similarity">
    <text evidence="2 8">Belongs to the carbamoyltransferase HypF family.</text>
</comment>
<dbReference type="Pfam" id="PF22521">
    <property type="entry name" value="HypF_C_2"/>
    <property type="match status" value="1"/>
</dbReference>
<dbReference type="SUPFAM" id="SSF55821">
    <property type="entry name" value="YrdC/RibB"/>
    <property type="match status" value="1"/>
</dbReference>
<keyword evidence="13" id="KW-1185">Reference proteome</keyword>
<feature type="active site" evidence="9">
    <location>
        <position position="37"/>
    </location>
</feature>
<dbReference type="Pfam" id="PF01300">
    <property type="entry name" value="Sua5_yciO_yrdC"/>
    <property type="match status" value="1"/>
</dbReference>
<comment type="catalytic activity">
    <reaction evidence="7 8">
        <text>C-terminal L-cysteinyl-[HypE protein] + carbamoyl phosphate + ATP + H2O = C-terminal S-carboxamide-L-cysteinyl-[HypE protein] + AMP + phosphate + diphosphate + H(+)</text>
        <dbReference type="Rhea" id="RHEA:55636"/>
        <dbReference type="Rhea" id="RHEA-COMP:14247"/>
        <dbReference type="Rhea" id="RHEA-COMP:14392"/>
        <dbReference type="ChEBI" id="CHEBI:15377"/>
        <dbReference type="ChEBI" id="CHEBI:15378"/>
        <dbReference type="ChEBI" id="CHEBI:30616"/>
        <dbReference type="ChEBI" id="CHEBI:33019"/>
        <dbReference type="ChEBI" id="CHEBI:43474"/>
        <dbReference type="ChEBI" id="CHEBI:58228"/>
        <dbReference type="ChEBI" id="CHEBI:76913"/>
        <dbReference type="ChEBI" id="CHEBI:139126"/>
        <dbReference type="ChEBI" id="CHEBI:456215"/>
    </reaction>
</comment>
<evidence type="ECO:0000259" key="11">
    <source>
        <dbReference type="PROSITE" id="PS51163"/>
    </source>
</evidence>
<dbReference type="InterPro" id="IPR006070">
    <property type="entry name" value="Sua5-like_dom"/>
</dbReference>
<reference evidence="12 13" key="1">
    <citation type="submission" date="2020-02" db="EMBL/GenBank/DDBJ databases">
        <title>Nitrogenibacter mangrovi gen. nov., sp. nov. isolated from mangrove sediment, a denitrifying betaproteobacterium.</title>
        <authorList>
            <person name="Liao H."/>
            <person name="Tian Y."/>
        </authorList>
    </citation>
    <scope>NUCLEOTIDE SEQUENCE [LARGE SCALE GENOMIC DNA]</scope>
    <source>
        <strain evidence="12 13">M9-3-2</strain>
    </source>
</reference>
<dbReference type="EMBL" id="CP048836">
    <property type="protein sequence ID" value="QID16864.1"/>
    <property type="molecule type" value="Genomic_DNA"/>
</dbReference>
<dbReference type="InterPro" id="IPR011125">
    <property type="entry name" value="Znf_HypF"/>
</dbReference>
<protein>
    <recommendedName>
        <fullName evidence="8">Carbamoyltransferase HypF</fullName>
        <ecNumber evidence="8">6.2.-.-</ecNumber>
    </recommendedName>
</protein>
<dbReference type="UniPathway" id="UPA00335"/>
<dbReference type="KEGG" id="azq:G3580_03970"/>
<keyword evidence="6" id="KW-0862">Zinc</keyword>
<comment type="pathway">
    <text evidence="1 8">Protein modification; [NiFe] hydrogenase maturation.</text>
</comment>
<dbReference type="Pfam" id="PF07503">
    <property type="entry name" value="zf-HYPF"/>
    <property type="match status" value="2"/>
</dbReference>
<keyword evidence="9" id="KW-0378">Hydrolase</keyword>
<evidence type="ECO:0000256" key="4">
    <source>
        <dbReference type="ARBA" id="ARBA00022723"/>
    </source>
</evidence>
<dbReference type="PROSITE" id="PS51163">
    <property type="entry name" value="YRDC"/>
    <property type="match status" value="1"/>
</dbReference>
<evidence type="ECO:0000313" key="13">
    <source>
        <dbReference type="Proteomes" id="UP000501991"/>
    </source>
</evidence>
<dbReference type="GO" id="GO:0016743">
    <property type="term" value="F:carboxyl- or carbamoyltransferase activity"/>
    <property type="evidence" value="ECO:0007669"/>
    <property type="project" value="UniProtKB-UniRule"/>
</dbReference>
<dbReference type="Gene3D" id="3.30.110.120">
    <property type="match status" value="1"/>
</dbReference>
<evidence type="ECO:0000256" key="3">
    <source>
        <dbReference type="ARBA" id="ARBA00022598"/>
    </source>
</evidence>
<dbReference type="NCBIfam" id="TIGR00143">
    <property type="entry name" value="hypF"/>
    <property type="match status" value="1"/>
</dbReference>
<keyword evidence="3" id="KW-0436">Ligase</keyword>
<dbReference type="PIRSF" id="PIRSF006256">
    <property type="entry name" value="CMPcnvr_hdrg_mat"/>
    <property type="match status" value="1"/>
</dbReference>
<evidence type="ECO:0000256" key="6">
    <source>
        <dbReference type="ARBA" id="ARBA00022833"/>
    </source>
</evidence>
<dbReference type="InterPro" id="IPR051060">
    <property type="entry name" value="Carbamoyltrans_HypF-like"/>
</dbReference>
<dbReference type="InterPro" id="IPR017968">
    <property type="entry name" value="Acylphosphatase_CS"/>
</dbReference>
<dbReference type="GO" id="GO:0051604">
    <property type="term" value="P:protein maturation"/>
    <property type="evidence" value="ECO:0007669"/>
    <property type="project" value="TreeGrafter"/>
</dbReference>
<dbReference type="RefSeq" id="WP_173764034.1">
    <property type="nucleotide sequence ID" value="NZ_CP048836.1"/>
</dbReference>
<accession>A0A6C1B3T6</accession>
<comment type="function">
    <text evidence="8">Involved in the maturation of [NiFe] hydrogenases. Along with HypE, it catalyzes the synthesis of the CN ligands of the active site iron of [NiFe]-hydrogenases. HypF functions as a carbamoyl transferase using carbamoylphosphate as a substrate and transferring the carboxamido moiety in an ATP-dependent reaction to the thiolate of the C-terminal cysteine of HypE yielding a protein-S-carboxamide.</text>
</comment>
<evidence type="ECO:0000256" key="5">
    <source>
        <dbReference type="ARBA" id="ARBA00022771"/>
    </source>
</evidence>
<evidence type="ECO:0000256" key="2">
    <source>
        <dbReference type="ARBA" id="ARBA00008097"/>
    </source>
</evidence>
<evidence type="ECO:0000256" key="9">
    <source>
        <dbReference type="PROSITE-ProRule" id="PRU00520"/>
    </source>
</evidence>
<keyword evidence="4" id="KW-0479">Metal-binding</keyword>
<proteinExistence type="inferred from homology"/>
<dbReference type="SUPFAM" id="SSF54975">
    <property type="entry name" value="Acylphosphatase/BLUF domain-like"/>
    <property type="match status" value="1"/>
</dbReference>
<dbReference type="Gene3D" id="3.30.420.40">
    <property type="match status" value="1"/>
</dbReference>
<feature type="active site" evidence="9">
    <location>
        <position position="19"/>
    </location>
</feature>
<dbReference type="InterPro" id="IPR001792">
    <property type="entry name" value="Acylphosphatase-like_dom"/>
</dbReference>
<keyword evidence="5" id="KW-0863">Zinc-finger</keyword>
<evidence type="ECO:0000259" key="10">
    <source>
        <dbReference type="PROSITE" id="PS51160"/>
    </source>
</evidence>
<dbReference type="PROSITE" id="PS00150">
    <property type="entry name" value="ACYLPHOSPHATASE_1"/>
    <property type="match status" value="1"/>
</dbReference>
<evidence type="ECO:0000256" key="1">
    <source>
        <dbReference type="ARBA" id="ARBA00004711"/>
    </source>
</evidence>
<dbReference type="GO" id="GO:0008270">
    <property type="term" value="F:zinc ion binding"/>
    <property type="evidence" value="ECO:0007669"/>
    <property type="project" value="UniProtKB-KW"/>
</dbReference>
<evidence type="ECO:0000256" key="8">
    <source>
        <dbReference type="PIRNR" id="PIRNR006256"/>
    </source>
</evidence>
<dbReference type="Pfam" id="PF00708">
    <property type="entry name" value="Acylphosphatase"/>
    <property type="match status" value="1"/>
</dbReference>
<name>A0A6C1B3T6_9RHOO</name>
<feature type="domain" description="Acylphosphatase-like" evidence="10">
    <location>
        <begin position="4"/>
        <end position="91"/>
    </location>
</feature>
<organism evidence="12 13">
    <name type="scientific">Nitrogeniibacter mangrovi</name>
    <dbReference type="NCBI Taxonomy" id="2016596"/>
    <lineage>
        <taxon>Bacteria</taxon>
        <taxon>Pseudomonadati</taxon>
        <taxon>Pseudomonadota</taxon>
        <taxon>Betaproteobacteria</taxon>
        <taxon>Rhodocyclales</taxon>
        <taxon>Zoogloeaceae</taxon>
        <taxon>Nitrogeniibacter</taxon>
    </lineage>
</organism>